<dbReference type="Proteomes" id="UP001374579">
    <property type="component" value="Unassembled WGS sequence"/>
</dbReference>
<name>A0AAN9AJU4_9CAEN</name>
<dbReference type="InterPro" id="IPR036058">
    <property type="entry name" value="Kazal_dom_sf"/>
</dbReference>
<evidence type="ECO:0000256" key="4">
    <source>
        <dbReference type="SAM" id="SignalP"/>
    </source>
</evidence>
<reference evidence="6 7" key="1">
    <citation type="submission" date="2024-02" db="EMBL/GenBank/DDBJ databases">
        <title>Chromosome-scale genome assembly of the rough periwinkle Littorina saxatilis.</title>
        <authorList>
            <person name="De Jode A."/>
            <person name="Faria R."/>
            <person name="Formenti G."/>
            <person name="Sims Y."/>
            <person name="Smith T.P."/>
            <person name="Tracey A."/>
            <person name="Wood J.M.D."/>
            <person name="Zagrodzka Z.B."/>
            <person name="Johannesson K."/>
            <person name="Butlin R.K."/>
            <person name="Leder E.H."/>
        </authorList>
    </citation>
    <scope>NUCLEOTIDE SEQUENCE [LARGE SCALE GENOMIC DNA]</scope>
    <source>
        <strain evidence="6">Snail1</strain>
        <tissue evidence="6">Muscle</tissue>
    </source>
</reference>
<keyword evidence="1" id="KW-0646">Protease inhibitor</keyword>
<dbReference type="GO" id="GO:0030154">
    <property type="term" value="P:cell differentiation"/>
    <property type="evidence" value="ECO:0007669"/>
    <property type="project" value="TreeGrafter"/>
</dbReference>
<gene>
    <name evidence="6" type="ORF">V1264_022111</name>
</gene>
<dbReference type="Gene3D" id="3.30.60.30">
    <property type="match status" value="1"/>
</dbReference>
<keyword evidence="3" id="KW-1015">Disulfide bond</keyword>
<dbReference type="GO" id="GO:0004867">
    <property type="term" value="F:serine-type endopeptidase inhibitor activity"/>
    <property type="evidence" value="ECO:0007669"/>
    <property type="project" value="UniProtKB-KW"/>
</dbReference>
<dbReference type="EMBL" id="JBAMIC010004070">
    <property type="protein sequence ID" value="KAK7088165.1"/>
    <property type="molecule type" value="Genomic_DNA"/>
</dbReference>
<evidence type="ECO:0000256" key="3">
    <source>
        <dbReference type="ARBA" id="ARBA00023157"/>
    </source>
</evidence>
<evidence type="ECO:0000313" key="7">
    <source>
        <dbReference type="Proteomes" id="UP001374579"/>
    </source>
</evidence>
<dbReference type="SMART" id="SM00280">
    <property type="entry name" value="KAZAL"/>
    <property type="match status" value="1"/>
</dbReference>
<keyword evidence="7" id="KW-1185">Reference proteome</keyword>
<feature type="chain" id="PRO_5042935401" description="Kazal-like domain-containing protein" evidence="4">
    <location>
        <begin position="22"/>
        <end position="67"/>
    </location>
</feature>
<organism evidence="6 7">
    <name type="scientific">Littorina saxatilis</name>
    <dbReference type="NCBI Taxonomy" id="31220"/>
    <lineage>
        <taxon>Eukaryota</taxon>
        <taxon>Metazoa</taxon>
        <taxon>Spiralia</taxon>
        <taxon>Lophotrochozoa</taxon>
        <taxon>Mollusca</taxon>
        <taxon>Gastropoda</taxon>
        <taxon>Caenogastropoda</taxon>
        <taxon>Littorinimorpha</taxon>
        <taxon>Littorinoidea</taxon>
        <taxon>Littorinidae</taxon>
        <taxon>Littorina</taxon>
    </lineage>
</organism>
<evidence type="ECO:0000256" key="2">
    <source>
        <dbReference type="ARBA" id="ARBA00022900"/>
    </source>
</evidence>
<dbReference type="AlphaFoldDB" id="A0AAN9AJU4"/>
<protein>
    <recommendedName>
        <fullName evidence="5">Kazal-like domain-containing protein</fullName>
    </recommendedName>
</protein>
<proteinExistence type="predicted"/>
<dbReference type="PANTHER" id="PTHR10913:SF45">
    <property type="entry name" value="FOLLISTATIN, ISOFORM A-RELATED"/>
    <property type="match status" value="1"/>
</dbReference>
<dbReference type="PROSITE" id="PS51465">
    <property type="entry name" value="KAZAL_2"/>
    <property type="match status" value="1"/>
</dbReference>
<evidence type="ECO:0000259" key="5">
    <source>
        <dbReference type="PROSITE" id="PS51465"/>
    </source>
</evidence>
<dbReference type="PANTHER" id="PTHR10913">
    <property type="entry name" value="FOLLISTATIN-RELATED"/>
    <property type="match status" value="1"/>
</dbReference>
<feature type="domain" description="Kazal-like" evidence="5">
    <location>
        <begin position="17"/>
        <end position="67"/>
    </location>
</feature>
<feature type="signal peptide" evidence="4">
    <location>
        <begin position="1"/>
        <end position="21"/>
    </location>
</feature>
<dbReference type="InterPro" id="IPR002350">
    <property type="entry name" value="Kazal_dom"/>
</dbReference>
<evidence type="ECO:0000256" key="1">
    <source>
        <dbReference type="ARBA" id="ARBA00022690"/>
    </source>
</evidence>
<keyword evidence="2" id="KW-0722">Serine protease inhibitor</keyword>
<dbReference type="CDD" id="cd00104">
    <property type="entry name" value="KAZAL_FS"/>
    <property type="match status" value="1"/>
</dbReference>
<comment type="caution">
    <text evidence="6">The sequence shown here is derived from an EMBL/GenBank/DDBJ whole genome shotgun (WGS) entry which is preliminary data.</text>
</comment>
<dbReference type="SUPFAM" id="SSF100895">
    <property type="entry name" value="Kazal-type serine protease inhibitors"/>
    <property type="match status" value="1"/>
</dbReference>
<keyword evidence="4" id="KW-0732">Signal</keyword>
<dbReference type="GO" id="GO:0005576">
    <property type="term" value="C:extracellular region"/>
    <property type="evidence" value="ECO:0007669"/>
    <property type="project" value="TreeGrafter"/>
</dbReference>
<accession>A0AAN9AJU4</accession>
<dbReference type="InterPro" id="IPR050653">
    <property type="entry name" value="Prot_Inhib_GrowthFact_Antg"/>
</dbReference>
<dbReference type="PROSITE" id="PS51257">
    <property type="entry name" value="PROKAR_LIPOPROTEIN"/>
    <property type="match status" value="1"/>
</dbReference>
<dbReference type="Pfam" id="PF07648">
    <property type="entry name" value="Kazal_2"/>
    <property type="match status" value="1"/>
</dbReference>
<evidence type="ECO:0000313" key="6">
    <source>
        <dbReference type="EMBL" id="KAK7088165.1"/>
    </source>
</evidence>
<sequence length="67" mass="7012">MMKFAAVFALLALACLATAEAECPTICPANYDPVCGSDGRTYSNTCALKVNACLSQLVIDVAHNGRC</sequence>